<feature type="compositionally biased region" description="Basic and acidic residues" evidence="1">
    <location>
        <begin position="29"/>
        <end position="46"/>
    </location>
</feature>
<dbReference type="EMBL" id="CAWYQH010000079">
    <property type="protein sequence ID" value="CAK8680714.1"/>
    <property type="molecule type" value="Genomic_DNA"/>
</dbReference>
<evidence type="ECO:0000313" key="2">
    <source>
        <dbReference type="EMBL" id="CAK8680714.1"/>
    </source>
</evidence>
<keyword evidence="3" id="KW-1185">Reference proteome</keyword>
<sequence>MKKGRAIQVVDDLNLKRVQPATRISSDLEYKRLKSKQQERTPEKYEIPGGSQNDKRKSDQGRR</sequence>
<evidence type="ECO:0000313" key="3">
    <source>
        <dbReference type="Proteomes" id="UP001642483"/>
    </source>
</evidence>
<accession>A0ABP0FM34</accession>
<dbReference type="Proteomes" id="UP001642483">
    <property type="component" value="Unassembled WGS sequence"/>
</dbReference>
<feature type="region of interest" description="Disordered" evidence="1">
    <location>
        <begin position="29"/>
        <end position="63"/>
    </location>
</feature>
<gene>
    <name evidence="2" type="ORF">CVLEPA_LOCUS10957</name>
</gene>
<proteinExistence type="predicted"/>
<organism evidence="2 3">
    <name type="scientific">Clavelina lepadiformis</name>
    <name type="common">Light-bulb sea squirt</name>
    <name type="synonym">Ascidia lepadiformis</name>
    <dbReference type="NCBI Taxonomy" id="159417"/>
    <lineage>
        <taxon>Eukaryota</taxon>
        <taxon>Metazoa</taxon>
        <taxon>Chordata</taxon>
        <taxon>Tunicata</taxon>
        <taxon>Ascidiacea</taxon>
        <taxon>Aplousobranchia</taxon>
        <taxon>Clavelinidae</taxon>
        <taxon>Clavelina</taxon>
    </lineage>
</organism>
<protein>
    <submittedName>
        <fullName evidence="2">Uncharacterized protein</fullName>
    </submittedName>
</protein>
<comment type="caution">
    <text evidence="2">The sequence shown here is derived from an EMBL/GenBank/DDBJ whole genome shotgun (WGS) entry which is preliminary data.</text>
</comment>
<reference evidence="2 3" key="1">
    <citation type="submission" date="2024-02" db="EMBL/GenBank/DDBJ databases">
        <authorList>
            <person name="Daric V."/>
            <person name="Darras S."/>
        </authorList>
    </citation>
    <scope>NUCLEOTIDE SEQUENCE [LARGE SCALE GENOMIC DNA]</scope>
</reference>
<evidence type="ECO:0000256" key="1">
    <source>
        <dbReference type="SAM" id="MobiDB-lite"/>
    </source>
</evidence>
<feature type="compositionally biased region" description="Basic and acidic residues" evidence="1">
    <location>
        <begin position="53"/>
        <end position="63"/>
    </location>
</feature>
<name>A0ABP0FM34_CLALP</name>